<evidence type="ECO:0000313" key="1">
    <source>
        <dbReference type="EMBL" id="KAJ5152443.1"/>
    </source>
</evidence>
<reference evidence="1" key="2">
    <citation type="journal article" date="2023" name="IMA Fungus">
        <title>Comparative genomic study of the Penicillium genus elucidates a diverse pangenome and 15 lateral gene transfer events.</title>
        <authorList>
            <person name="Petersen C."/>
            <person name="Sorensen T."/>
            <person name="Nielsen M.R."/>
            <person name="Sondergaard T.E."/>
            <person name="Sorensen J.L."/>
            <person name="Fitzpatrick D.A."/>
            <person name="Frisvad J.C."/>
            <person name="Nielsen K.L."/>
        </authorList>
    </citation>
    <scope>NUCLEOTIDE SEQUENCE</scope>
    <source>
        <strain evidence="1">IBT 21917</strain>
    </source>
</reference>
<dbReference type="EMBL" id="JAPQKO010000007">
    <property type="protein sequence ID" value="KAJ5152443.1"/>
    <property type="molecule type" value="Genomic_DNA"/>
</dbReference>
<sequence length="126" mass="14572">MSRYSYHRLEPITEEITPTDHQVLCLGGTSYNLERLPSRLQRTKRASPDLKAQLEELAYETNYLKAELQWHKETKQILLQFQEKVLDISTSLEDALSRATARLRQSEQQYLMLWESGSMSGAGGRL</sequence>
<gene>
    <name evidence="1" type="ORF">N7492_009723</name>
</gene>
<dbReference type="OrthoDB" id="4206979at2759"/>
<name>A0A9W9HP88_9EURO</name>
<organism evidence="1 2">
    <name type="scientific">Penicillium capsulatum</name>
    <dbReference type="NCBI Taxonomy" id="69766"/>
    <lineage>
        <taxon>Eukaryota</taxon>
        <taxon>Fungi</taxon>
        <taxon>Dikarya</taxon>
        <taxon>Ascomycota</taxon>
        <taxon>Pezizomycotina</taxon>
        <taxon>Eurotiomycetes</taxon>
        <taxon>Eurotiomycetidae</taxon>
        <taxon>Eurotiales</taxon>
        <taxon>Aspergillaceae</taxon>
        <taxon>Penicillium</taxon>
    </lineage>
</organism>
<proteinExistence type="predicted"/>
<comment type="caution">
    <text evidence="1">The sequence shown here is derived from an EMBL/GenBank/DDBJ whole genome shotgun (WGS) entry which is preliminary data.</text>
</comment>
<protein>
    <submittedName>
        <fullName evidence="1">Uncharacterized protein</fullName>
    </submittedName>
</protein>
<dbReference type="Proteomes" id="UP001146351">
    <property type="component" value="Unassembled WGS sequence"/>
</dbReference>
<dbReference type="AlphaFoldDB" id="A0A9W9HP88"/>
<evidence type="ECO:0000313" key="2">
    <source>
        <dbReference type="Proteomes" id="UP001146351"/>
    </source>
</evidence>
<accession>A0A9W9HP88</accession>
<keyword evidence="2" id="KW-1185">Reference proteome</keyword>
<reference evidence="1" key="1">
    <citation type="submission" date="2022-11" db="EMBL/GenBank/DDBJ databases">
        <authorList>
            <person name="Petersen C."/>
        </authorList>
    </citation>
    <scope>NUCLEOTIDE SEQUENCE</scope>
    <source>
        <strain evidence="1">IBT 21917</strain>
    </source>
</reference>